<sequence length="578" mass="64364">MDVADTTYLLNSFIEAIARITSYALTDREKETVVQGFRQFHQRLERISSSSSLRQLAIESKKRQEEIAKCHHDGKTCPQNAIRGFVKAFLVGYAIKYGFDIVPHIVSLRLFSKPSLLLRSFNRDTLSFASFLSAGIGLYKLFLCTMRHIHGGKGSDYTNALVAGMLSGMISIKLDRNRSRRAAVTLYMVSRALQYGCVWLFNRWVAGRQHKEDAIRGKAMKRAYSDANMTALGAVHRHERGLRMSPPAAAPAAEPSCRVKWSPEAADNSKEAKHEDDGMANTRRVISFIRNHTPTALVSLSIAVVTYVLVFQSDTLPRGYMNFLCQTSGYERFYPGKGPSALKTVAYDVARSHEPGNTLYGRIPAGVTTKKYMENFPLAQDIIPALSDTIHHDYAGCGVFHPHTTSCQRGALSSLRHSFPVALKVYVPLNAAVLLLFKRGKLLKDPRGMLLKLIKSSARSSVFFTLLVVGIINGSCAMRALLGRETYIGYIIAGLASGLSVLVEAPSRRVELAMYCFLRALESGWDVGVKYKWWHNMRHGEVVLFSAAMGVLMTVYQNDPTTISLTYHSVLTRIFGRN</sequence>
<organism evidence="8 9">
    <name type="scientific">Coemansia thaxteri</name>
    <dbReference type="NCBI Taxonomy" id="2663907"/>
    <lineage>
        <taxon>Eukaryota</taxon>
        <taxon>Fungi</taxon>
        <taxon>Fungi incertae sedis</taxon>
        <taxon>Zoopagomycota</taxon>
        <taxon>Kickxellomycotina</taxon>
        <taxon>Kickxellomycetes</taxon>
        <taxon>Kickxellales</taxon>
        <taxon>Kickxellaceae</taxon>
        <taxon>Coemansia</taxon>
    </lineage>
</organism>
<dbReference type="Proteomes" id="UP001150907">
    <property type="component" value="Unassembled WGS sequence"/>
</dbReference>
<evidence type="ECO:0000256" key="6">
    <source>
        <dbReference type="SAM" id="Phobius"/>
    </source>
</evidence>
<evidence type="ECO:0000259" key="7">
    <source>
        <dbReference type="Pfam" id="PF15982"/>
    </source>
</evidence>
<dbReference type="PANTHER" id="PTHR12459:SF15">
    <property type="entry name" value="TRANSMEMBRANE PROTEIN 135"/>
    <property type="match status" value="1"/>
</dbReference>
<feature type="transmembrane region" description="Helical" evidence="6">
    <location>
        <begin position="293"/>
        <end position="311"/>
    </location>
</feature>
<proteinExistence type="inferred from homology"/>
<evidence type="ECO:0000256" key="3">
    <source>
        <dbReference type="ARBA" id="ARBA00022692"/>
    </source>
</evidence>
<evidence type="ECO:0000313" key="9">
    <source>
        <dbReference type="Proteomes" id="UP001150907"/>
    </source>
</evidence>
<keyword evidence="4 6" id="KW-1133">Transmembrane helix</keyword>
<evidence type="ECO:0000256" key="4">
    <source>
        <dbReference type="ARBA" id="ARBA00022989"/>
    </source>
</evidence>
<dbReference type="GO" id="GO:0012505">
    <property type="term" value="C:endomembrane system"/>
    <property type="evidence" value="ECO:0007669"/>
    <property type="project" value="UniProtKB-SubCell"/>
</dbReference>
<evidence type="ECO:0000256" key="2">
    <source>
        <dbReference type="ARBA" id="ARBA00008924"/>
    </source>
</evidence>
<keyword evidence="3 6" id="KW-0812">Transmembrane</keyword>
<dbReference type="InterPro" id="IPR026749">
    <property type="entry name" value="Tmem135"/>
</dbReference>
<feature type="transmembrane region" description="Helical" evidence="6">
    <location>
        <begin position="85"/>
        <end position="106"/>
    </location>
</feature>
<dbReference type="AlphaFoldDB" id="A0A9W8BGA6"/>
<comment type="subcellular location">
    <subcellularLocation>
        <location evidence="1">Endomembrane system</location>
        <topology evidence="1">Multi-pass membrane protein</topology>
    </subcellularLocation>
</comment>
<gene>
    <name evidence="8" type="ORF">H4R26_004413</name>
</gene>
<feature type="transmembrane region" description="Helical" evidence="6">
    <location>
        <begin position="487"/>
        <end position="505"/>
    </location>
</feature>
<dbReference type="OrthoDB" id="291792at2759"/>
<comment type="caution">
    <text evidence="8">The sequence shown here is derived from an EMBL/GenBank/DDBJ whole genome shotgun (WGS) entry which is preliminary data.</text>
</comment>
<evidence type="ECO:0000256" key="5">
    <source>
        <dbReference type="ARBA" id="ARBA00023136"/>
    </source>
</evidence>
<name>A0A9W8BGA6_9FUNG</name>
<feature type="transmembrane region" description="Helical" evidence="6">
    <location>
        <begin position="126"/>
        <end position="143"/>
    </location>
</feature>
<evidence type="ECO:0000256" key="1">
    <source>
        <dbReference type="ARBA" id="ARBA00004127"/>
    </source>
</evidence>
<accession>A0A9W8BGA6</accession>
<dbReference type="EMBL" id="JANBQF010000476">
    <property type="protein sequence ID" value="KAJ2000867.1"/>
    <property type="molecule type" value="Genomic_DNA"/>
</dbReference>
<dbReference type="Pfam" id="PF15982">
    <property type="entry name" value="TMEM135_C_rich"/>
    <property type="match status" value="1"/>
</dbReference>
<dbReference type="PANTHER" id="PTHR12459">
    <property type="entry name" value="TRANSMEMBRANE PROTEIN 135-RELATED"/>
    <property type="match status" value="1"/>
</dbReference>
<keyword evidence="5 6" id="KW-0472">Membrane</keyword>
<protein>
    <recommendedName>
        <fullName evidence="7">Transmembrane protein 135 N-terminal domain-containing protein</fullName>
    </recommendedName>
</protein>
<feature type="transmembrane region" description="Helical" evidence="6">
    <location>
        <begin position="458"/>
        <end position="481"/>
    </location>
</feature>
<keyword evidence="9" id="KW-1185">Reference proteome</keyword>
<comment type="similarity">
    <text evidence="2">Belongs to the TMEM135 family.</text>
</comment>
<feature type="transmembrane region" description="Helical" evidence="6">
    <location>
        <begin position="419"/>
        <end position="437"/>
    </location>
</feature>
<feature type="domain" description="Transmembrane protein 135 N-terminal" evidence="7">
    <location>
        <begin position="399"/>
        <end position="522"/>
    </location>
</feature>
<reference evidence="8" key="1">
    <citation type="submission" date="2022-07" db="EMBL/GenBank/DDBJ databases">
        <title>Phylogenomic reconstructions and comparative analyses of Kickxellomycotina fungi.</title>
        <authorList>
            <person name="Reynolds N.K."/>
            <person name="Stajich J.E."/>
            <person name="Barry K."/>
            <person name="Grigoriev I.V."/>
            <person name="Crous P."/>
            <person name="Smith M.E."/>
        </authorList>
    </citation>
    <scope>NUCLEOTIDE SEQUENCE</scope>
    <source>
        <strain evidence="8">IMI 214461</strain>
    </source>
</reference>
<evidence type="ECO:0000313" key="8">
    <source>
        <dbReference type="EMBL" id="KAJ2000867.1"/>
    </source>
</evidence>
<dbReference type="InterPro" id="IPR031926">
    <property type="entry name" value="TMEM135_N"/>
</dbReference>